<reference evidence="3 4" key="1">
    <citation type="journal article" date="2020" name="IScience">
        <title>Genome Sequencing of the Endangered Kingdonia uniflora (Circaeasteraceae, Ranunculales) Reveals Potential Mechanisms of Evolutionary Specialization.</title>
        <authorList>
            <person name="Sun Y."/>
            <person name="Deng T."/>
            <person name="Zhang A."/>
            <person name="Moore M.J."/>
            <person name="Landis J.B."/>
            <person name="Lin N."/>
            <person name="Zhang H."/>
            <person name="Zhang X."/>
            <person name="Huang J."/>
            <person name="Zhang X."/>
            <person name="Sun H."/>
            <person name="Wang H."/>
        </authorList>
    </citation>
    <scope>NUCLEOTIDE SEQUENCE [LARGE SCALE GENOMIC DNA]</scope>
    <source>
        <strain evidence="3">TB1705</strain>
        <tissue evidence="3">Leaf</tissue>
    </source>
</reference>
<evidence type="ECO:0000313" key="3">
    <source>
        <dbReference type="EMBL" id="KAF6171283.1"/>
    </source>
</evidence>
<dbReference type="Proteomes" id="UP000541444">
    <property type="component" value="Unassembled WGS sequence"/>
</dbReference>
<feature type="region of interest" description="Disordered" evidence="1">
    <location>
        <begin position="1"/>
        <end position="31"/>
    </location>
</feature>
<dbReference type="GO" id="GO:0010073">
    <property type="term" value="P:meristem maintenance"/>
    <property type="evidence" value="ECO:0007669"/>
    <property type="project" value="InterPro"/>
</dbReference>
<feature type="compositionally biased region" description="Acidic residues" evidence="1">
    <location>
        <begin position="8"/>
        <end position="26"/>
    </location>
</feature>
<comment type="caution">
    <text evidence="3">The sequence shown here is derived from an EMBL/GenBank/DDBJ whole genome shotgun (WGS) entry which is preliminary data.</text>
</comment>
<dbReference type="OrthoDB" id="784956at2759"/>
<gene>
    <name evidence="3" type="ORF">GIB67_036951</name>
</gene>
<dbReference type="InterPro" id="IPR044824">
    <property type="entry name" value="MAIN-like"/>
</dbReference>
<protein>
    <recommendedName>
        <fullName evidence="2">Aminotransferase-like plant mobile domain-containing protein</fullName>
    </recommendedName>
</protein>
<sequence length="322" mass="36933">MQDLTMSSEEEEYDGTSDEEEFESDEGEGHVSQIRFLSDKRLKATNLMSLFDCKVGNRDNEVIVSMVECWWATTHTFHLPYGELGITPRDFTVHTGISIRIGEPMVLDESYMEEGNALTISPNIESKDFEKGCISFAHLWTYLDHTRVNIKDPTNANTIFRSFMLLHFRGVLFGNSKSWARLELLGPIILLEKKGPTINFGSAISGHLYYCLDEASKQEAVLDIFIDSLSEEEEEEDIDESSTDYSDDNVIDTIKIKILSNQAKIDELEEAKSSGTRVGLVVGHKTINRSRVFYHKQLMHDYFCDKNVYRSKHFLHRFPMSR</sequence>
<accession>A0A7J7NW10</accession>
<evidence type="ECO:0000313" key="4">
    <source>
        <dbReference type="Proteomes" id="UP000541444"/>
    </source>
</evidence>
<name>A0A7J7NW10_9MAGN</name>
<dbReference type="PANTHER" id="PTHR46033">
    <property type="entry name" value="PROTEIN MAIN-LIKE 2"/>
    <property type="match status" value="1"/>
</dbReference>
<feature type="domain" description="Aminotransferase-like plant mobile" evidence="2">
    <location>
        <begin position="57"/>
        <end position="220"/>
    </location>
</feature>
<evidence type="ECO:0000259" key="2">
    <source>
        <dbReference type="Pfam" id="PF10536"/>
    </source>
</evidence>
<dbReference type="InterPro" id="IPR019557">
    <property type="entry name" value="AminoTfrase-like_pln_mobile"/>
</dbReference>
<dbReference type="AlphaFoldDB" id="A0A7J7NW10"/>
<keyword evidence="4" id="KW-1185">Reference proteome</keyword>
<dbReference type="PANTHER" id="PTHR46033:SF8">
    <property type="entry name" value="PROTEIN MAINTENANCE OF MERISTEMS-LIKE"/>
    <property type="match status" value="1"/>
</dbReference>
<dbReference type="EMBL" id="JACGCM010000510">
    <property type="protein sequence ID" value="KAF6171283.1"/>
    <property type="molecule type" value="Genomic_DNA"/>
</dbReference>
<proteinExistence type="predicted"/>
<evidence type="ECO:0000256" key="1">
    <source>
        <dbReference type="SAM" id="MobiDB-lite"/>
    </source>
</evidence>
<organism evidence="3 4">
    <name type="scientific">Kingdonia uniflora</name>
    <dbReference type="NCBI Taxonomy" id="39325"/>
    <lineage>
        <taxon>Eukaryota</taxon>
        <taxon>Viridiplantae</taxon>
        <taxon>Streptophyta</taxon>
        <taxon>Embryophyta</taxon>
        <taxon>Tracheophyta</taxon>
        <taxon>Spermatophyta</taxon>
        <taxon>Magnoliopsida</taxon>
        <taxon>Ranunculales</taxon>
        <taxon>Circaeasteraceae</taxon>
        <taxon>Kingdonia</taxon>
    </lineage>
</organism>
<dbReference type="Pfam" id="PF10536">
    <property type="entry name" value="PMD"/>
    <property type="match status" value="1"/>
</dbReference>